<accession>A0A1H5Y9P8</accession>
<keyword evidence="3" id="KW-1185">Reference proteome</keyword>
<feature type="signal peptide" evidence="1">
    <location>
        <begin position="1"/>
        <end position="21"/>
    </location>
</feature>
<evidence type="ECO:0000313" key="2">
    <source>
        <dbReference type="EMBL" id="SEG20186.1"/>
    </source>
</evidence>
<dbReference type="RefSeq" id="WP_244175240.1">
    <property type="nucleotide sequence ID" value="NZ_FNVP01000007.1"/>
</dbReference>
<evidence type="ECO:0000256" key="1">
    <source>
        <dbReference type="SAM" id="SignalP"/>
    </source>
</evidence>
<evidence type="ECO:0000313" key="3">
    <source>
        <dbReference type="Proteomes" id="UP000236737"/>
    </source>
</evidence>
<dbReference type="SUPFAM" id="SSF48452">
    <property type="entry name" value="TPR-like"/>
    <property type="match status" value="1"/>
</dbReference>
<organism evidence="2 3">
    <name type="scientific">Flavobacterium urumqiense</name>
    <dbReference type="NCBI Taxonomy" id="935224"/>
    <lineage>
        <taxon>Bacteria</taxon>
        <taxon>Pseudomonadati</taxon>
        <taxon>Bacteroidota</taxon>
        <taxon>Flavobacteriia</taxon>
        <taxon>Flavobacteriales</taxon>
        <taxon>Flavobacteriaceae</taxon>
        <taxon>Flavobacterium</taxon>
    </lineage>
</organism>
<dbReference type="Gene3D" id="1.25.40.390">
    <property type="match status" value="1"/>
</dbReference>
<keyword evidence="1" id="KW-0732">Signal</keyword>
<protein>
    <submittedName>
        <fullName evidence="2">Starch-binding associating with outer membrane</fullName>
    </submittedName>
</protein>
<dbReference type="Proteomes" id="UP000236737">
    <property type="component" value="Unassembled WGS sequence"/>
</dbReference>
<name>A0A1H5Y9P8_9FLAO</name>
<sequence length="499" mass="54879">MKKIILLLSFITLTMSCSDLTDMNVDPKRSTITQPEYLFTNAQKKLVDQMVSTSVNSNVFRMFAQQWTETTYPGESQYDIGARKIPDTHFATLYRDVLADLVDSKNLLKIQKPVTASDIAIQKNKLAVIDILIAYSYSVLVDTFGNVPYTQSVDDNYPLPAYDDAKTIYKDLITRLAANVAILKNNAADPNFGAADLIFSGNAASNAKWAKFANSLIIRLAVNISDVDPSYAMTQVQAAIASGALASNADNTKLVYLTTAGNTNPLYLDLVTSKRDDFIPAEPFVAAMEAIGGDLRMGKFFTNATAPAPKIPVGRTYVGGTYGEANVFGDYSHVTSTLNNPVFAGTLFDYSELQFLLAEAAEKNLIPGGSVQARIYYNSGITASFQDWGLTTTDATLYLTNPKVDYTNVLSGATYKEKLGKQAWFALYNRGFEAWTSYRRLDFPKLFPSTTSKNKGILTVPVRYTYPSVEQTLNGTNYTKAASDIGGDLLNTKVFWDKF</sequence>
<feature type="chain" id="PRO_5009290305" evidence="1">
    <location>
        <begin position="22"/>
        <end position="499"/>
    </location>
</feature>
<dbReference type="Pfam" id="PF12771">
    <property type="entry name" value="SusD-like_2"/>
    <property type="match status" value="1"/>
</dbReference>
<dbReference type="InterPro" id="IPR041662">
    <property type="entry name" value="SusD-like_2"/>
</dbReference>
<dbReference type="PROSITE" id="PS51257">
    <property type="entry name" value="PROKAR_LIPOPROTEIN"/>
    <property type="match status" value="1"/>
</dbReference>
<proteinExistence type="predicted"/>
<reference evidence="3" key="1">
    <citation type="submission" date="2016-10" db="EMBL/GenBank/DDBJ databases">
        <authorList>
            <person name="Varghese N."/>
            <person name="Submissions S."/>
        </authorList>
    </citation>
    <scope>NUCLEOTIDE SEQUENCE [LARGE SCALE GENOMIC DNA]</scope>
    <source>
        <strain evidence="3">CGMCC 1.9230</strain>
    </source>
</reference>
<gene>
    <name evidence="2" type="ORF">SAMN04488130_107121</name>
</gene>
<dbReference type="EMBL" id="FNVP01000007">
    <property type="protein sequence ID" value="SEG20186.1"/>
    <property type="molecule type" value="Genomic_DNA"/>
</dbReference>
<dbReference type="AlphaFoldDB" id="A0A1H5Y9P8"/>
<dbReference type="InterPro" id="IPR011990">
    <property type="entry name" value="TPR-like_helical_dom_sf"/>
</dbReference>